<dbReference type="OrthoDB" id="9796461at2"/>
<keyword evidence="5 9" id="KW-1133">Transmembrane helix</keyword>
<feature type="transmembrane region" description="Helical" evidence="9">
    <location>
        <begin position="169"/>
        <end position="189"/>
    </location>
</feature>
<keyword evidence="7" id="KW-0012">Acyltransferase</keyword>
<dbReference type="GO" id="GO:0016747">
    <property type="term" value="F:acyltransferase activity, transferring groups other than amino-acyl groups"/>
    <property type="evidence" value="ECO:0007669"/>
    <property type="project" value="InterPro"/>
</dbReference>
<feature type="transmembrane region" description="Helical" evidence="9">
    <location>
        <begin position="328"/>
        <end position="347"/>
    </location>
</feature>
<evidence type="ECO:0000259" key="10">
    <source>
        <dbReference type="Pfam" id="PF01757"/>
    </source>
</evidence>
<feature type="transmembrane region" description="Helical" evidence="9">
    <location>
        <begin position="201"/>
        <end position="218"/>
    </location>
</feature>
<evidence type="ECO:0000256" key="9">
    <source>
        <dbReference type="SAM" id="Phobius"/>
    </source>
</evidence>
<evidence type="ECO:0000256" key="3">
    <source>
        <dbReference type="ARBA" id="ARBA00022679"/>
    </source>
</evidence>
<feature type="transmembrane region" description="Helical" evidence="9">
    <location>
        <begin position="74"/>
        <end position="93"/>
    </location>
</feature>
<dbReference type="EMBL" id="FWXK01000005">
    <property type="protein sequence ID" value="SMC42567.1"/>
    <property type="molecule type" value="Genomic_DNA"/>
</dbReference>
<keyword evidence="6 9" id="KW-0472">Membrane</keyword>
<dbReference type="InterPro" id="IPR050879">
    <property type="entry name" value="Acyltransferase_3"/>
</dbReference>
<dbReference type="PANTHER" id="PTHR23028">
    <property type="entry name" value="ACETYLTRANSFERASE"/>
    <property type="match status" value="1"/>
</dbReference>
<evidence type="ECO:0000256" key="7">
    <source>
        <dbReference type="ARBA" id="ARBA00023315"/>
    </source>
</evidence>
<protein>
    <submittedName>
        <fullName evidence="11">Peptidoglycan-N-acetylmuramate O-acetyltransferase</fullName>
    </submittedName>
</protein>
<feature type="compositionally biased region" description="Basic and acidic residues" evidence="8">
    <location>
        <begin position="421"/>
        <end position="435"/>
    </location>
</feature>
<evidence type="ECO:0000256" key="8">
    <source>
        <dbReference type="SAM" id="MobiDB-lite"/>
    </source>
</evidence>
<dbReference type="InterPro" id="IPR036514">
    <property type="entry name" value="SGNH_hydro_sf"/>
</dbReference>
<gene>
    <name evidence="11" type="ORF">SAMN04487984_1070</name>
</gene>
<dbReference type="CDD" id="cd01840">
    <property type="entry name" value="SGNH_hydrolase_yrhL_like"/>
    <property type="match status" value="1"/>
</dbReference>
<evidence type="ECO:0000256" key="5">
    <source>
        <dbReference type="ARBA" id="ARBA00022989"/>
    </source>
</evidence>
<dbReference type="SUPFAM" id="SSF52266">
    <property type="entry name" value="SGNH hydrolase"/>
    <property type="match status" value="1"/>
</dbReference>
<evidence type="ECO:0000313" key="11">
    <source>
        <dbReference type="EMBL" id="SMC42567.1"/>
    </source>
</evidence>
<evidence type="ECO:0000256" key="2">
    <source>
        <dbReference type="ARBA" id="ARBA00022475"/>
    </source>
</evidence>
<dbReference type="InterPro" id="IPR002656">
    <property type="entry name" value="Acyl_transf_3_dom"/>
</dbReference>
<feature type="transmembrane region" description="Helical" evidence="9">
    <location>
        <begin position="384"/>
        <end position="403"/>
    </location>
</feature>
<feature type="transmembrane region" description="Helical" evidence="9">
    <location>
        <begin position="230"/>
        <end position="251"/>
    </location>
</feature>
<keyword evidence="12" id="KW-1185">Reference proteome</keyword>
<evidence type="ECO:0000313" key="12">
    <source>
        <dbReference type="Proteomes" id="UP000243884"/>
    </source>
</evidence>
<evidence type="ECO:0000256" key="6">
    <source>
        <dbReference type="ARBA" id="ARBA00023136"/>
    </source>
</evidence>
<feature type="transmembrane region" description="Helical" evidence="9">
    <location>
        <begin position="257"/>
        <end position="278"/>
    </location>
</feature>
<dbReference type="RefSeq" id="WP_084099193.1">
    <property type="nucleotide sequence ID" value="NZ_FWXK01000005.1"/>
</dbReference>
<feature type="transmembrane region" description="Helical" evidence="9">
    <location>
        <begin position="34"/>
        <end position="53"/>
    </location>
</feature>
<feature type="domain" description="Acyltransferase 3" evidence="10">
    <location>
        <begin position="7"/>
        <end position="342"/>
    </location>
</feature>
<dbReference type="Proteomes" id="UP000243884">
    <property type="component" value="Unassembled WGS sequence"/>
</dbReference>
<keyword evidence="3 11" id="KW-0808">Transferase</keyword>
<dbReference type="STRING" id="371602.SAMN04487984_1070"/>
<evidence type="ECO:0000256" key="1">
    <source>
        <dbReference type="ARBA" id="ARBA00004651"/>
    </source>
</evidence>
<dbReference type="GO" id="GO:0009103">
    <property type="term" value="P:lipopolysaccharide biosynthetic process"/>
    <property type="evidence" value="ECO:0007669"/>
    <property type="project" value="TreeGrafter"/>
</dbReference>
<keyword evidence="4 9" id="KW-0812">Transmembrane</keyword>
<dbReference type="Pfam" id="PF01757">
    <property type="entry name" value="Acyl_transf_3"/>
    <property type="match status" value="1"/>
</dbReference>
<organism evidence="11 12">
    <name type="scientific">Aerococcus suis</name>
    <dbReference type="NCBI Taxonomy" id="371602"/>
    <lineage>
        <taxon>Bacteria</taxon>
        <taxon>Bacillati</taxon>
        <taxon>Bacillota</taxon>
        <taxon>Bacilli</taxon>
        <taxon>Lactobacillales</taxon>
        <taxon>Aerococcaceae</taxon>
        <taxon>Aerococcus</taxon>
    </lineage>
</organism>
<dbReference type="AlphaFoldDB" id="A0A1W1Z258"/>
<proteinExistence type="predicted"/>
<accession>A0A1W1Z258</accession>
<comment type="subcellular location">
    <subcellularLocation>
        <location evidence="1">Cell membrane</location>
        <topology evidence="1">Multi-pass membrane protein</topology>
    </subcellularLocation>
</comment>
<dbReference type="PANTHER" id="PTHR23028:SF53">
    <property type="entry name" value="ACYL_TRANSF_3 DOMAIN-CONTAINING PROTEIN"/>
    <property type="match status" value="1"/>
</dbReference>
<reference evidence="12" key="1">
    <citation type="submission" date="2017-04" db="EMBL/GenBank/DDBJ databases">
        <authorList>
            <person name="Varghese N."/>
            <person name="Submissions S."/>
        </authorList>
    </citation>
    <scope>NUCLEOTIDE SEQUENCE [LARGE SCALE GENOMIC DNA]</scope>
    <source>
        <strain evidence="12">DSM 21500</strain>
    </source>
</reference>
<dbReference type="Gene3D" id="3.40.50.1110">
    <property type="entry name" value="SGNH hydrolase"/>
    <property type="match status" value="1"/>
</dbReference>
<keyword evidence="2" id="KW-1003">Cell membrane</keyword>
<name>A0A1W1Z258_9LACT</name>
<feature type="transmembrane region" description="Helical" evidence="9">
    <location>
        <begin position="12"/>
        <end position="28"/>
    </location>
</feature>
<sequence length="623" mass="71643">MAQKRYTSVDTLRFLSILAIIFYHYRTYIIPGGFLAVDVFFIISGLFVTRSLIKKRSSDRPPALPLTFFKRAKKNWFPMFVVIAICLTAILLFRHDLLVNVSSDVWSSLTFTNNWQQILSGSSYFQEMIHPSLFTHLWYVAVYMQLMLIWPPLYYYGISRFKDFKVQGWVILGFVLISALAMGLIFTSGEDPTRVYYGTDTRAFTFLIGALLAVWHVPEQFEQVFKIKKWWLLDILTLVLFFGSVALMFVLKDGSGWTYRGGMLLFDGLVALTIAGLMQEHSILRRVFEWKPLVWLSERSFPMYLWYYPIYIVWHSAAKNQNWLTDNIWAQIILIMALALVTDAIIIRKYWTTPIFNPPKGSKIRLFTGIKQIFNRHGKRSAQILFALFVFIYGATAIVLATAPTETNISVQEKAAADQQKQNEERNRELAEQKEKAEKDFATYYDKLETDDKQKIDNVGKDLAKKTYGMSATFIGDSLTVGVSDYIYTFYPMSVVDAQVGRQLYNTEDTIANLANNGQLADTVVVDLGANGPFTKNQLETMIQQIGKDKTIYLVNTHVDRPWRDQVNSVLEEATSENNHLHLIDWNSYFQANNNNWLEEDGVHLNDTGDQAWIKVVGDAMTK</sequence>
<feature type="transmembrane region" description="Helical" evidence="9">
    <location>
        <begin position="137"/>
        <end position="157"/>
    </location>
</feature>
<dbReference type="GO" id="GO:0005886">
    <property type="term" value="C:plasma membrane"/>
    <property type="evidence" value="ECO:0007669"/>
    <property type="project" value="UniProtKB-SubCell"/>
</dbReference>
<feature type="region of interest" description="Disordered" evidence="8">
    <location>
        <begin position="414"/>
        <end position="435"/>
    </location>
</feature>
<evidence type="ECO:0000256" key="4">
    <source>
        <dbReference type="ARBA" id="ARBA00022692"/>
    </source>
</evidence>